<organism evidence="1">
    <name type="scientific">Xanthomonas oryzae pv. oryzae</name>
    <dbReference type="NCBI Taxonomy" id="64187"/>
    <lineage>
        <taxon>Bacteria</taxon>
        <taxon>Pseudomonadati</taxon>
        <taxon>Pseudomonadota</taxon>
        <taxon>Gammaproteobacteria</taxon>
        <taxon>Lysobacterales</taxon>
        <taxon>Lysobacteraceae</taxon>
        <taxon>Xanthomonas</taxon>
    </lineage>
</organism>
<dbReference type="EMBL" id="JXEA01000367">
    <property type="protein sequence ID" value="OLG85943.1"/>
    <property type="molecule type" value="Genomic_DNA"/>
</dbReference>
<dbReference type="AlphaFoldDB" id="A0A854CGP3"/>
<protein>
    <submittedName>
        <fullName evidence="1">Transposase</fullName>
    </submittedName>
</protein>
<comment type="caution">
    <text evidence="1">The sequence shown here is derived from an EMBL/GenBank/DDBJ whole genome shotgun (WGS) entry which is preliminary data.</text>
</comment>
<proteinExistence type="predicted"/>
<evidence type="ECO:0000313" key="1">
    <source>
        <dbReference type="EMBL" id="OLG85943.1"/>
    </source>
</evidence>
<accession>A0A854CGP3</accession>
<feature type="non-terminal residue" evidence="1">
    <location>
        <position position="34"/>
    </location>
</feature>
<sequence>MTAKVFEAALGIGAPWSVGAVEFDEATKVLTVPV</sequence>
<reference evidence="1" key="1">
    <citation type="submission" date="2015-01" db="EMBL/GenBank/DDBJ databases">
        <title>Population genomics of rice bacterial leaf blight strains from India.</title>
        <authorList>
            <person name="Midha S."/>
            <person name="Anil M.G."/>
            <person name="Mishra D."/>
            <person name="Brahma K."/>
            <person name="Laha G.S."/>
            <person name="Sundaram R.M."/>
            <person name="Sonti R.V."/>
            <person name="Patil P.B."/>
        </authorList>
    </citation>
    <scope>NUCLEOTIDE SEQUENCE</scope>
    <source>
        <strain evidence="1">BXO512</strain>
    </source>
</reference>
<gene>
    <name evidence="1" type="ORF">BXO512_20095</name>
</gene>
<name>A0A854CGP3_XANOO</name>